<dbReference type="PANTHER" id="PTHR18964:SF174">
    <property type="entry name" value="D-ALLOSE KINASE-RELATED"/>
    <property type="match status" value="1"/>
</dbReference>
<reference evidence="1 2" key="1">
    <citation type="submission" date="2018-03" db="EMBL/GenBank/DDBJ databases">
        <title>Genomic Encyclopedia of Archaeal and Bacterial Type Strains, Phase II (KMG-II): from individual species to whole genera.</title>
        <authorList>
            <person name="Goeker M."/>
        </authorList>
    </citation>
    <scope>NUCLEOTIDE SEQUENCE [LARGE SCALE GENOMIC DNA]</scope>
    <source>
        <strain evidence="1 2">DSM 100673</strain>
    </source>
</reference>
<sequence>MIVGLDIGGTKIEAQVFDADWTEVARLRRPTPADYDGLVAAVAGVIEEAQAETAPFEAIGIGAAGLIHPDTGLATTANLPAMGRPLPGDIAARLGRNVTYVNDCRALALSESVFGAGKGKRCVVALIIGTGIGGGIAINDRLLQGPTLTGGEFGHIAAPAHLIAAHGLPVEQCGCGRMACIETYVSGPGMARLAKHLTGKDVTPPEIAARRDGDMAQVWDIWCALAGEMLLGLTLTVDPDVIVLGGGLSRIEGVTQALEDATRAAQIGAFNVPPVVLASGGDSSGARGAAYAAWQECGA</sequence>
<dbReference type="PANTHER" id="PTHR18964">
    <property type="entry name" value="ROK (REPRESSOR, ORF, KINASE) FAMILY"/>
    <property type="match status" value="1"/>
</dbReference>
<keyword evidence="2" id="KW-1185">Reference proteome</keyword>
<proteinExistence type="predicted"/>
<dbReference type="EMBL" id="PYGJ01000005">
    <property type="protein sequence ID" value="PSL19767.1"/>
    <property type="molecule type" value="Genomic_DNA"/>
</dbReference>
<dbReference type="InterPro" id="IPR000600">
    <property type="entry name" value="ROK"/>
</dbReference>
<dbReference type="InterPro" id="IPR049874">
    <property type="entry name" value="ROK_cs"/>
</dbReference>
<dbReference type="InterPro" id="IPR043129">
    <property type="entry name" value="ATPase_NBD"/>
</dbReference>
<name>A0A2P8FDH7_9RHOB</name>
<dbReference type="Proteomes" id="UP000240418">
    <property type="component" value="Unassembled WGS sequence"/>
</dbReference>
<gene>
    <name evidence="1" type="ORF">CLV88_105190</name>
</gene>
<dbReference type="RefSeq" id="WP_106608416.1">
    <property type="nucleotide sequence ID" value="NZ_PYGJ01000005.1"/>
</dbReference>
<dbReference type="PROSITE" id="PS01125">
    <property type="entry name" value="ROK"/>
    <property type="match status" value="1"/>
</dbReference>
<dbReference type="AlphaFoldDB" id="A0A2P8FDH7"/>
<dbReference type="GO" id="GO:0004396">
    <property type="term" value="F:hexokinase activity"/>
    <property type="evidence" value="ECO:0007669"/>
    <property type="project" value="TreeGrafter"/>
</dbReference>
<evidence type="ECO:0000313" key="1">
    <source>
        <dbReference type="EMBL" id="PSL19767.1"/>
    </source>
</evidence>
<accession>A0A2P8FDH7</accession>
<dbReference type="Pfam" id="PF00480">
    <property type="entry name" value="ROK"/>
    <property type="match status" value="1"/>
</dbReference>
<comment type="caution">
    <text evidence="1">The sequence shown here is derived from an EMBL/GenBank/DDBJ whole genome shotgun (WGS) entry which is preliminary data.</text>
</comment>
<keyword evidence="1" id="KW-0418">Kinase</keyword>
<dbReference type="SUPFAM" id="SSF53067">
    <property type="entry name" value="Actin-like ATPase domain"/>
    <property type="match status" value="1"/>
</dbReference>
<protein>
    <submittedName>
        <fullName evidence="1">N-acetylglucosamine kinase</fullName>
    </submittedName>
</protein>
<keyword evidence="1" id="KW-0808">Transferase</keyword>
<evidence type="ECO:0000313" key="2">
    <source>
        <dbReference type="Proteomes" id="UP000240418"/>
    </source>
</evidence>
<organism evidence="1 2">
    <name type="scientific">Shimia abyssi</name>
    <dbReference type="NCBI Taxonomy" id="1662395"/>
    <lineage>
        <taxon>Bacteria</taxon>
        <taxon>Pseudomonadati</taxon>
        <taxon>Pseudomonadota</taxon>
        <taxon>Alphaproteobacteria</taxon>
        <taxon>Rhodobacterales</taxon>
        <taxon>Roseobacteraceae</taxon>
    </lineage>
</organism>
<dbReference type="OrthoDB" id="9810372at2"/>
<dbReference type="Gene3D" id="3.30.420.40">
    <property type="match status" value="2"/>
</dbReference>